<protein>
    <submittedName>
        <fullName evidence="11">GTP-binding protein 10 homolog</fullName>
    </submittedName>
</protein>
<comment type="similarity">
    <text evidence="2">Belongs to the TRAFAC class OBG-HflX-like GTPase superfamily. OBG GTPase family.</text>
</comment>
<evidence type="ECO:0000256" key="5">
    <source>
        <dbReference type="ARBA" id="ARBA00023134"/>
    </source>
</evidence>
<dbReference type="InterPro" id="IPR045086">
    <property type="entry name" value="OBG_GTPase"/>
</dbReference>
<evidence type="ECO:0000259" key="8">
    <source>
        <dbReference type="PROSITE" id="PS51710"/>
    </source>
</evidence>
<feature type="coiled-coil region" evidence="7">
    <location>
        <begin position="348"/>
        <end position="385"/>
    </location>
</feature>
<dbReference type="InterPro" id="IPR006073">
    <property type="entry name" value="GTP-bd"/>
</dbReference>
<dbReference type="Gene3D" id="2.70.210.12">
    <property type="entry name" value="GTP1/OBG domain"/>
    <property type="match status" value="1"/>
</dbReference>
<dbReference type="InterPro" id="IPR014100">
    <property type="entry name" value="GTP-bd_Obg/CgtA"/>
</dbReference>
<comment type="subcellular location">
    <subcellularLocation>
        <location evidence="1">Nucleus</location>
        <location evidence="1">Nucleolus</location>
    </subcellularLocation>
</comment>
<gene>
    <name evidence="11" type="primary">LOC105360580</name>
</gene>
<dbReference type="RefSeq" id="XP_011495823.1">
    <property type="nucleotide sequence ID" value="XM_011497521.1"/>
</dbReference>
<evidence type="ECO:0000313" key="11">
    <source>
        <dbReference type="RefSeq" id="XP_011495823.1"/>
    </source>
</evidence>
<evidence type="ECO:0000256" key="6">
    <source>
        <dbReference type="ARBA" id="ARBA00023242"/>
    </source>
</evidence>
<feature type="domain" description="Obg" evidence="9">
    <location>
        <begin position="24"/>
        <end position="159"/>
    </location>
</feature>
<dbReference type="GO" id="GO:0005730">
    <property type="term" value="C:nucleolus"/>
    <property type="evidence" value="ECO:0007669"/>
    <property type="project" value="UniProtKB-SubCell"/>
</dbReference>
<dbReference type="PROSITE" id="PS51883">
    <property type="entry name" value="OBG"/>
    <property type="match status" value="1"/>
</dbReference>
<dbReference type="Pfam" id="PF01926">
    <property type="entry name" value="MMR_HSR1"/>
    <property type="match status" value="1"/>
</dbReference>
<dbReference type="InterPro" id="IPR006169">
    <property type="entry name" value="GTP1_OBG_dom"/>
</dbReference>
<dbReference type="GO" id="GO:0005739">
    <property type="term" value="C:mitochondrion"/>
    <property type="evidence" value="ECO:0007669"/>
    <property type="project" value="TreeGrafter"/>
</dbReference>
<organism evidence="10 11">
    <name type="scientific">Ceratosolen solmsi marchali</name>
    <dbReference type="NCBI Taxonomy" id="326594"/>
    <lineage>
        <taxon>Eukaryota</taxon>
        <taxon>Metazoa</taxon>
        <taxon>Ecdysozoa</taxon>
        <taxon>Arthropoda</taxon>
        <taxon>Hexapoda</taxon>
        <taxon>Insecta</taxon>
        <taxon>Pterygota</taxon>
        <taxon>Neoptera</taxon>
        <taxon>Endopterygota</taxon>
        <taxon>Hymenoptera</taxon>
        <taxon>Apocrita</taxon>
        <taxon>Proctotrupomorpha</taxon>
        <taxon>Chalcidoidea</taxon>
        <taxon>Agaonidae</taxon>
        <taxon>Agaoninae</taxon>
        <taxon>Ceratosolen</taxon>
    </lineage>
</organism>
<dbReference type="InterPro" id="IPR031167">
    <property type="entry name" value="G_OBG"/>
</dbReference>
<dbReference type="GO" id="GO:0042254">
    <property type="term" value="P:ribosome biogenesis"/>
    <property type="evidence" value="ECO:0007669"/>
    <property type="project" value="UniProtKB-UniRule"/>
</dbReference>
<keyword evidence="6" id="KW-0539">Nucleus</keyword>
<proteinExistence type="inferred from homology"/>
<accession>A0AAJ7DSW1</accession>
<reference evidence="11" key="1">
    <citation type="submission" date="2025-08" db="UniProtKB">
        <authorList>
            <consortium name="RefSeq"/>
        </authorList>
    </citation>
    <scope>IDENTIFICATION</scope>
</reference>
<feature type="domain" description="OBG-type G" evidence="8">
    <location>
        <begin position="160"/>
        <end position="357"/>
    </location>
</feature>
<dbReference type="Pfam" id="PF01018">
    <property type="entry name" value="GTP1_OBG"/>
    <property type="match status" value="1"/>
</dbReference>
<evidence type="ECO:0000256" key="3">
    <source>
        <dbReference type="ARBA" id="ARBA00022517"/>
    </source>
</evidence>
<dbReference type="PANTHER" id="PTHR11702:SF43">
    <property type="entry name" value="GTP-BINDING PROTEIN 10"/>
    <property type="match status" value="1"/>
</dbReference>
<dbReference type="KEGG" id="csol:105360580"/>
<dbReference type="PIRSF" id="PIRSF002401">
    <property type="entry name" value="GTP_bd_Obg/CgtA"/>
    <property type="match status" value="1"/>
</dbReference>
<evidence type="ECO:0000256" key="7">
    <source>
        <dbReference type="SAM" id="Coils"/>
    </source>
</evidence>
<dbReference type="Proteomes" id="UP000695007">
    <property type="component" value="Unplaced"/>
</dbReference>
<dbReference type="Gene3D" id="3.40.50.300">
    <property type="entry name" value="P-loop containing nucleotide triphosphate hydrolases"/>
    <property type="match status" value="1"/>
</dbReference>
<dbReference type="InterPro" id="IPR027417">
    <property type="entry name" value="P-loop_NTPase"/>
</dbReference>
<dbReference type="SUPFAM" id="SSF52540">
    <property type="entry name" value="P-loop containing nucleoside triphosphate hydrolases"/>
    <property type="match status" value="1"/>
</dbReference>
<dbReference type="PROSITE" id="PS51710">
    <property type="entry name" value="G_OBG"/>
    <property type="match status" value="1"/>
</dbReference>
<dbReference type="AlphaFoldDB" id="A0AAJ7DSW1"/>
<evidence type="ECO:0000256" key="2">
    <source>
        <dbReference type="ARBA" id="ARBA00007699"/>
    </source>
</evidence>
<dbReference type="GeneID" id="105360580"/>
<dbReference type="GO" id="GO:0005525">
    <property type="term" value="F:GTP binding"/>
    <property type="evidence" value="ECO:0007669"/>
    <property type="project" value="UniProtKB-KW"/>
</dbReference>
<dbReference type="PANTHER" id="PTHR11702">
    <property type="entry name" value="DEVELOPMENTALLY REGULATED GTP-BINDING PROTEIN-RELATED"/>
    <property type="match status" value="1"/>
</dbReference>
<keyword evidence="3" id="KW-0690">Ribosome biogenesis</keyword>
<dbReference type="CDD" id="cd01898">
    <property type="entry name" value="Obg"/>
    <property type="match status" value="1"/>
</dbReference>
<keyword evidence="7" id="KW-0175">Coiled coil</keyword>
<sequence>MVYLTCILGYAKKKSIPMRNYLMSGFFDKLRFHIRAGTGGSGLSKYGGRGGRGGNIYVKSKDNVSLKDLSKYVRNNTIVAGTGYDSSKHGLLGAAGEDIIINVPAGVIVYHEDGNLIGEVNECDKKLLVALGGIGGCEETNYTGQKGESHSIILDLKLISDIILVGFPNAGKSSLIRCVSNAKPKIAAYAFTTVRPHLGKIMYDDFREITIADLPGLIEGAHKNVGMGQNVLKHLERSNMLLFVIDIQGFILNSNHKWRNCLETILLLNKEIELYKPELLDKPAMLILNKMDTENAEKICNDVLPKLKNLENLKIDFPESMFPKKCLNFQNILPMSLINKDKHEIAVLKKLIRENLDKIAELAKLEENEAMKEELTKKLKKELKITTSFL</sequence>
<keyword evidence="5" id="KW-0342">GTP-binding</keyword>
<dbReference type="PRINTS" id="PR00326">
    <property type="entry name" value="GTP1OBG"/>
</dbReference>
<evidence type="ECO:0000256" key="4">
    <source>
        <dbReference type="ARBA" id="ARBA00022741"/>
    </source>
</evidence>
<dbReference type="GO" id="GO:0000287">
    <property type="term" value="F:magnesium ion binding"/>
    <property type="evidence" value="ECO:0007669"/>
    <property type="project" value="InterPro"/>
</dbReference>
<evidence type="ECO:0000259" key="9">
    <source>
        <dbReference type="PROSITE" id="PS51883"/>
    </source>
</evidence>
<keyword evidence="10" id="KW-1185">Reference proteome</keyword>
<keyword evidence="4" id="KW-0547">Nucleotide-binding</keyword>
<dbReference type="InterPro" id="IPR036726">
    <property type="entry name" value="GTP1_OBG_dom_sf"/>
</dbReference>
<name>A0AAJ7DSW1_9HYME</name>
<dbReference type="SUPFAM" id="SSF82051">
    <property type="entry name" value="Obg GTP-binding protein N-terminal domain"/>
    <property type="match status" value="1"/>
</dbReference>
<evidence type="ECO:0000256" key="1">
    <source>
        <dbReference type="ARBA" id="ARBA00004604"/>
    </source>
</evidence>
<dbReference type="GO" id="GO:0003924">
    <property type="term" value="F:GTPase activity"/>
    <property type="evidence" value="ECO:0007669"/>
    <property type="project" value="InterPro"/>
</dbReference>
<evidence type="ECO:0000313" key="10">
    <source>
        <dbReference type="Proteomes" id="UP000695007"/>
    </source>
</evidence>